<evidence type="ECO:0000313" key="1">
    <source>
        <dbReference type="EMBL" id="REA55221.1"/>
    </source>
</evidence>
<dbReference type="AlphaFoldDB" id="A0A3D8Y285"/>
<evidence type="ECO:0000313" key="2">
    <source>
        <dbReference type="Proteomes" id="UP000256373"/>
    </source>
</evidence>
<protein>
    <submittedName>
        <fullName evidence="1">Uncharacterized protein</fullName>
    </submittedName>
</protein>
<accession>A0A3D8Y285</accession>
<name>A0A3D8Y285_9BACT</name>
<comment type="caution">
    <text evidence="1">The sequence shown here is derived from an EMBL/GenBank/DDBJ whole genome shotgun (WGS) entry which is preliminary data.</text>
</comment>
<sequence>MEVPAILSKTIYSLRSYFQRSKNPIISNLQVLMNPMNLWIDFWLDATFGTETEIAQQMLKMKKHLTISC</sequence>
<keyword evidence="2" id="KW-1185">Reference proteome</keyword>
<organism evidence="1 2">
    <name type="scientific">Dyadobacter luteus</name>
    <dbReference type="NCBI Taxonomy" id="2259619"/>
    <lineage>
        <taxon>Bacteria</taxon>
        <taxon>Pseudomonadati</taxon>
        <taxon>Bacteroidota</taxon>
        <taxon>Cytophagia</taxon>
        <taxon>Cytophagales</taxon>
        <taxon>Spirosomataceae</taxon>
        <taxon>Dyadobacter</taxon>
    </lineage>
</organism>
<gene>
    <name evidence="1" type="ORF">DSL64_28365</name>
</gene>
<dbReference type="Proteomes" id="UP000256373">
    <property type="component" value="Unassembled WGS sequence"/>
</dbReference>
<dbReference type="EMBL" id="QNUL01000049">
    <property type="protein sequence ID" value="REA55221.1"/>
    <property type="molecule type" value="Genomic_DNA"/>
</dbReference>
<reference evidence="1 2" key="1">
    <citation type="submission" date="2018-07" db="EMBL/GenBank/DDBJ databases">
        <title>Dyadobacter roseus sp. nov., isolated from rose rhizosphere soil.</title>
        <authorList>
            <person name="Chen L."/>
        </authorList>
    </citation>
    <scope>NUCLEOTIDE SEQUENCE [LARGE SCALE GENOMIC DNA]</scope>
    <source>
        <strain evidence="1 2">RS19</strain>
    </source>
</reference>
<proteinExistence type="predicted"/>